<accession>A0ABQ1LBK0</accession>
<evidence type="ECO:0000313" key="9">
    <source>
        <dbReference type="Proteomes" id="UP000637769"/>
    </source>
</evidence>
<comment type="catalytic activity">
    <reaction evidence="4 5">
        <text>uridine(38/39/40) in tRNA = pseudouridine(38/39/40) in tRNA</text>
        <dbReference type="Rhea" id="RHEA:22376"/>
        <dbReference type="Rhea" id="RHEA-COMP:10085"/>
        <dbReference type="Rhea" id="RHEA-COMP:10087"/>
        <dbReference type="ChEBI" id="CHEBI:65314"/>
        <dbReference type="ChEBI" id="CHEBI:65315"/>
        <dbReference type="EC" id="5.4.99.12"/>
    </reaction>
</comment>
<dbReference type="Pfam" id="PF01416">
    <property type="entry name" value="PseudoU_synth_1"/>
    <property type="match status" value="1"/>
</dbReference>
<dbReference type="HAMAP" id="MF_00171">
    <property type="entry name" value="TruA"/>
    <property type="match status" value="1"/>
</dbReference>
<dbReference type="EC" id="5.4.99.12" evidence="4"/>
<comment type="caution">
    <text evidence="4">Lacks conserved residue(s) required for the propagation of feature annotation.</text>
</comment>
<feature type="region of interest" description="Disordered" evidence="6">
    <location>
        <begin position="1"/>
        <end position="20"/>
    </location>
</feature>
<evidence type="ECO:0000256" key="4">
    <source>
        <dbReference type="HAMAP-Rule" id="MF_00171"/>
    </source>
</evidence>
<feature type="active site" description="Nucleophile" evidence="4">
    <location>
        <position position="77"/>
    </location>
</feature>
<comment type="function">
    <text evidence="4">Formation of pseudouridine at positions 38, 39 and 40 in the anticodon stem and loop of transfer RNAs.</text>
</comment>
<reference evidence="9" key="1">
    <citation type="journal article" date="2019" name="Int. J. Syst. Evol. Microbiol.">
        <title>The Global Catalogue of Microorganisms (GCM) 10K type strain sequencing project: providing services to taxonomists for standard genome sequencing and annotation.</title>
        <authorList>
            <consortium name="The Broad Institute Genomics Platform"/>
            <consortium name="The Broad Institute Genome Sequencing Center for Infectious Disease"/>
            <person name="Wu L."/>
            <person name="Ma J."/>
        </authorList>
    </citation>
    <scope>NUCLEOTIDE SEQUENCE [LARGE SCALE GENOMIC DNA]</scope>
    <source>
        <strain evidence="9">CCM 7132</strain>
    </source>
</reference>
<dbReference type="InterPro" id="IPR020095">
    <property type="entry name" value="PsdUridine_synth_TruA_C"/>
</dbReference>
<evidence type="ECO:0000256" key="1">
    <source>
        <dbReference type="ARBA" id="ARBA00009375"/>
    </source>
</evidence>
<dbReference type="PIRSF" id="PIRSF001430">
    <property type="entry name" value="tRNA_psdUrid_synth"/>
    <property type="match status" value="1"/>
</dbReference>
<keyword evidence="3 4" id="KW-0413">Isomerase</keyword>
<protein>
    <recommendedName>
        <fullName evidence="4">tRNA pseudouridine synthase A</fullName>
        <ecNumber evidence="4">5.4.99.12</ecNumber>
    </recommendedName>
    <alternativeName>
        <fullName evidence="4">tRNA pseudouridine(38-40) synthase</fullName>
    </alternativeName>
    <alternativeName>
        <fullName evidence="4">tRNA pseudouridylate synthase I</fullName>
    </alternativeName>
    <alternativeName>
        <fullName evidence="4">tRNA-uridine isomerase I</fullName>
    </alternativeName>
</protein>
<dbReference type="InterPro" id="IPR001406">
    <property type="entry name" value="PsdUridine_synth_TruA"/>
</dbReference>
<feature type="binding site" evidence="4">
    <location>
        <position position="138"/>
    </location>
    <ligand>
        <name>substrate</name>
    </ligand>
</feature>
<dbReference type="InterPro" id="IPR020097">
    <property type="entry name" value="PsdUridine_synth_TruA_a/b_dom"/>
</dbReference>
<comment type="caution">
    <text evidence="8">The sequence shown here is derived from an EMBL/GenBank/DDBJ whole genome shotgun (WGS) entry which is preliminary data.</text>
</comment>
<evidence type="ECO:0000256" key="2">
    <source>
        <dbReference type="ARBA" id="ARBA00022694"/>
    </source>
</evidence>
<dbReference type="PANTHER" id="PTHR11142:SF0">
    <property type="entry name" value="TRNA PSEUDOURIDINE SYNTHASE-LIKE 1"/>
    <property type="match status" value="1"/>
</dbReference>
<gene>
    <name evidence="4 8" type="primary">truA</name>
    <name evidence="8" type="ORF">GCM10007207_04500</name>
</gene>
<evidence type="ECO:0000313" key="8">
    <source>
        <dbReference type="EMBL" id="GGC22387.1"/>
    </source>
</evidence>
<evidence type="ECO:0000256" key="3">
    <source>
        <dbReference type="ARBA" id="ARBA00023235"/>
    </source>
</evidence>
<dbReference type="InterPro" id="IPR020103">
    <property type="entry name" value="PsdUridine_synth_cat_dom_sf"/>
</dbReference>
<evidence type="ECO:0000256" key="6">
    <source>
        <dbReference type="SAM" id="MobiDB-lite"/>
    </source>
</evidence>
<dbReference type="Proteomes" id="UP000637769">
    <property type="component" value="Unassembled WGS sequence"/>
</dbReference>
<dbReference type="EMBL" id="BMCH01000001">
    <property type="protein sequence ID" value="GGC22387.1"/>
    <property type="molecule type" value="Genomic_DNA"/>
</dbReference>
<dbReference type="Gene3D" id="3.30.70.580">
    <property type="entry name" value="Pseudouridine synthase I, catalytic domain, N-terminal subdomain"/>
    <property type="match status" value="1"/>
</dbReference>
<dbReference type="SUPFAM" id="SSF55120">
    <property type="entry name" value="Pseudouridine synthase"/>
    <property type="match status" value="1"/>
</dbReference>
<organism evidence="8 9">
    <name type="scientific">Asaia siamensis</name>
    <dbReference type="NCBI Taxonomy" id="110479"/>
    <lineage>
        <taxon>Bacteria</taxon>
        <taxon>Pseudomonadati</taxon>
        <taxon>Pseudomonadota</taxon>
        <taxon>Alphaproteobacteria</taxon>
        <taxon>Acetobacterales</taxon>
        <taxon>Acetobacteraceae</taxon>
        <taxon>Asaia</taxon>
    </lineage>
</organism>
<dbReference type="Gene3D" id="3.30.70.660">
    <property type="entry name" value="Pseudouridine synthase I, catalytic domain, C-terminal subdomain"/>
    <property type="match status" value="1"/>
</dbReference>
<comment type="similarity">
    <text evidence="1 4 5">Belongs to the tRNA pseudouridine synthase TruA family.</text>
</comment>
<dbReference type="NCBIfam" id="TIGR00071">
    <property type="entry name" value="hisT_truA"/>
    <property type="match status" value="1"/>
</dbReference>
<comment type="subunit">
    <text evidence="4">Homodimer.</text>
</comment>
<dbReference type="CDD" id="cd02570">
    <property type="entry name" value="PseudoU_synth_EcTruA"/>
    <property type="match status" value="1"/>
</dbReference>
<feature type="domain" description="Pseudouridine synthase I TruA alpha/beta" evidence="7">
    <location>
        <begin position="171"/>
        <end position="272"/>
    </location>
</feature>
<evidence type="ECO:0000256" key="5">
    <source>
        <dbReference type="RuleBase" id="RU003792"/>
    </source>
</evidence>
<evidence type="ECO:0000259" key="7">
    <source>
        <dbReference type="Pfam" id="PF01416"/>
    </source>
</evidence>
<dbReference type="InterPro" id="IPR020094">
    <property type="entry name" value="TruA/RsuA/RluB/E/F_N"/>
</dbReference>
<sequence length="278" mass="30506">MRDSAIESAPEEAQTQGREGLASGYTRWALKIEYDGTGLVGWQKQNNGLSVQELLEEAASRLVGDAPVMSATAGRTDAGVHASAMVVQLDLPCHERLDARQIRDGISFHLKPHRVAVLEAAAAAEGWHARFSALSRRYRYTILNRPTRPVMDADHVWHVRRPLDACAMHEAAQTLLGRHDFSSFRAAACQANSPIRTLDRLDVTRSGMHIHIDVEARSFLHHQVRNLAGSLHLVGSGQWPVSKLREVLDSCDRRKAGPTAPSEGLCLVGVGYAQDPFG</sequence>
<dbReference type="PANTHER" id="PTHR11142">
    <property type="entry name" value="PSEUDOURIDYLATE SYNTHASE"/>
    <property type="match status" value="1"/>
</dbReference>
<proteinExistence type="inferred from homology"/>
<keyword evidence="9" id="KW-1185">Reference proteome</keyword>
<keyword evidence="2 4" id="KW-0819">tRNA processing</keyword>
<name>A0ABQ1LBK0_9PROT</name>